<keyword evidence="11" id="KW-1185">Reference proteome</keyword>
<feature type="domain" description="Gcp-like" evidence="8">
    <location>
        <begin position="31"/>
        <end position="336"/>
    </location>
</feature>
<comment type="cofactor">
    <cofactor evidence="7">
        <name>a divalent metal cation</name>
        <dbReference type="ChEBI" id="CHEBI:60240"/>
    </cofactor>
    <text evidence="7">Binds 1 divalent metal cation per subunit.</text>
</comment>
<dbReference type="EMBL" id="JH993031">
    <property type="protein sequence ID" value="EKX40405.1"/>
    <property type="molecule type" value="Genomic_DNA"/>
</dbReference>
<reference evidence="11" key="2">
    <citation type="submission" date="2012-11" db="EMBL/GenBank/DDBJ databases">
        <authorList>
            <person name="Kuo A."/>
            <person name="Curtis B.A."/>
            <person name="Tanifuji G."/>
            <person name="Burki F."/>
            <person name="Gruber A."/>
            <person name="Irimia M."/>
            <person name="Maruyama S."/>
            <person name="Arias M.C."/>
            <person name="Ball S.G."/>
            <person name="Gile G.H."/>
            <person name="Hirakawa Y."/>
            <person name="Hopkins J.F."/>
            <person name="Rensing S.A."/>
            <person name="Schmutz J."/>
            <person name="Symeonidi A."/>
            <person name="Elias M."/>
            <person name="Eveleigh R.J."/>
            <person name="Herman E.K."/>
            <person name="Klute M.J."/>
            <person name="Nakayama T."/>
            <person name="Obornik M."/>
            <person name="Reyes-Prieto A."/>
            <person name="Armbrust E.V."/>
            <person name="Aves S.J."/>
            <person name="Beiko R.G."/>
            <person name="Coutinho P."/>
            <person name="Dacks J.B."/>
            <person name="Durnford D.G."/>
            <person name="Fast N.M."/>
            <person name="Green B.R."/>
            <person name="Grisdale C."/>
            <person name="Hempe F."/>
            <person name="Henrissat B."/>
            <person name="Hoppner M.P."/>
            <person name="Ishida K.-I."/>
            <person name="Kim E."/>
            <person name="Koreny L."/>
            <person name="Kroth P.G."/>
            <person name="Liu Y."/>
            <person name="Malik S.-B."/>
            <person name="Maier U.G."/>
            <person name="McRose D."/>
            <person name="Mock T."/>
            <person name="Neilson J.A."/>
            <person name="Onodera N.T."/>
            <person name="Poole A.M."/>
            <person name="Pritham E.J."/>
            <person name="Richards T.A."/>
            <person name="Rocap G."/>
            <person name="Roy S.W."/>
            <person name="Sarai C."/>
            <person name="Schaack S."/>
            <person name="Shirato S."/>
            <person name="Slamovits C.H."/>
            <person name="Spencer D.F."/>
            <person name="Suzuki S."/>
            <person name="Worden A.Z."/>
            <person name="Zauner S."/>
            <person name="Barry K."/>
            <person name="Bell C."/>
            <person name="Bharti A.K."/>
            <person name="Crow J.A."/>
            <person name="Grimwood J."/>
            <person name="Kramer R."/>
            <person name="Lindquist E."/>
            <person name="Lucas S."/>
            <person name="Salamov A."/>
            <person name="McFadden G.I."/>
            <person name="Lane C.E."/>
            <person name="Keeling P.J."/>
            <person name="Gray M.W."/>
            <person name="Grigoriev I.V."/>
            <person name="Archibald J.M."/>
        </authorList>
    </citation>
    <scope>NUCLEOTIDE SEQUENCE</scope>
    <source>
        <strain evidence="11">CCMP2712</strain>
    </source>
</reference>
<dbReference type="Gene3D" id="3.30.420.40">
    <property type="match status" value="2"/>
</dbReference>
<comment type="similarity">
    <text evidence="7">Belongs to the KAE1 / TsaD family.</text>
</comment>
<dbReference type="GO" id="GO:0046872">
    <property type="term" value="F:metal ion binding"/>
    <property type="evidence" value="ECO:0007669"/>
    <property type="project" value="UniProtKB-KW"/>
</dbReference>
<dbReference type="InterPro" id="IPR000905">
    <property type="entry name" value="Gcp-like_dom"/>
</dbReference>
<dbReference type="RefSeq" id="XP_005827385.1">
    <property type="nucleotide sequence ID" value="XM_005827328.1"/>
</dbReference>
<dbReference type="GO" id="GO:0061711">
    <property type="term" value="F:tRNA N(6)-L-threonylcarbamoyladenine synthase activity"/>
    <property type="evidence" value="ECO:0007669"/>
    <property type="project" value="UniProtKB-EC"/>
</dbReference>
<dbReference type="Proteomes" id="UP000011087">
    <property type="component" value="Unassembled WGS sequence"/>
</dbReference>
<dbReference type="eggNOG" id="KOG2707">
    <property type="taxonomic scope" value="Eukaryota"/>
</dbReference>
<evidence type="ECO:0000256" key="1">
    <source>
        <dbReference type="ARBA" id="ARBA00012156"/>
    </source>
</evidence>
<evidence type="ECO:0000313" key="11">
    <source>
        <dbReference type="Proteomes" id="UP000011087"/>
    </source>
</evidence>
<protein>
    <recommendedName>
        <fullName evidence="1">N(6)-L-threonylcarbamoyladenine synthase</fullName>
        <ecNumber evidence="1">2.3.1.234</ecNumber>
    </recommendedName>
</protein>
<dbReference type="InterPro" id="IPR022450">
    <property type="entry name" value="TsaD"/>
</dbReference>
<dbReference type="NCBIfam" id="TIGR00329">
    <property type="entry name" value="gcp_kae1"/>
    <property type="match status" value="1"/>
</dbReference>
<dbReference type="PaxDb" id="55529-EKX40405"/>
<dbReference type="SUPFAM" id="SSF53067">
    <property type="entry name" value="Actin-like ATPase domain"/>
    <property type="match status" value="1"/>
</dbReference>
<dbReference type="NCBIfam" id="TIGR03723">
    <property type="entry name" value="T6A_TsaD_YgjD"/>
    <property type="match status" value="1"/>
</dbReference>
<keyword evidence="2 7" id="KW-0808">Transferase</keyword>
<evidence type="ECO:0000313" key="9">
    <source>
        <dbReference type="EMBL" id="EKX40405.1"/>
    </source>
</evidence>
<dbReference type="KEGG" id="gtt:GUITHDRAFT_75532"/>
<sequence length="376" mass="40095">MEGWKGDFVVLGIETSCDDTAAAVVESSGRILGESKRTQDQIHAAWGGVVPGLARDAHASAIEEVVKEALEKANVTEDQLDAVAVTMGPGLEICLRVGFHQARDIALNFSKTFVSIHHLEAHVLMVRQADQNVKFPFLVLLVSGGHCQILVARGVGDYLMLGGTLDDSLGEAYDKSARMLGLDVGGGGGAALEALAEKGNPKAIKFGVPMAKRKDCHFSFAGLKTAVRLAIQNAGGDLTNPLNDAQAAADIAASFQHVAIRHLEDRIERAMKLCKEEMGMSDLKHLVVCGGVAANKLRVTTSLQCSPQLGSAQACRFHEWLVPLNPSTDNGVMVAWAAVERLRLGVCEDPTELEVKHVVLSCAHVDVHHRLGPVGL</sequence>
<reference evidence="9 11" key="1">
    <citation type="journal article" date="2012" name="Nature">
        <title>Algal genomes reveal evolutionary mosaicism and the fate of nucleomorphs.</title>
        <authorList>
            <consortium name="DOE Joint Genome Institute"/>
            <person name="Curtis B.A."/>
            <person name="Tanifuji G."/>
            <person name="Burki F."/>
            <person name="Gruber A."/>
            <person name="Irimia M."/>
            <person name="Maruyama S."/>
            <person name="Arias M.C."/>
            <person name="Ball S.G."/>
            <person name="Gile G.H."/>
            <person name="Hirakawa Y."/>
            <person name="Hopkins J.F."/>
            <person name="Kuo A."/>
            <person name="Rensing S.A."/>
            <person name="Schmutz J."/>
            <person name="Symeonidi A."/>
            <person name="Elias M."/>
            <person name="Eveleigh R.J."/>
            <person name="Herman E.K."/>
            <person name="Klute M.J."/>
            <person name="Nakayama T."/>
            <person name="Obornik M."/>
            <person name="Reyes-Prieto A."/>
            <person name="Armbrust E.V."/>
            <person name="Aves S.J."/>
            <person name="Beiko R.G."/>
            <person name="Coutinho P."/>
            <person name="Dacks J.B."/>
            <person name="Durnford D.G."/>
            <person name="Fast N.M."/>
            <person name="Green B.R."/>
            <person name="Grisdale C.J."/>
            <person name="Hempel F."/>
            <person name="Henrissat B."/>
            <person name="Hoppner M.P."/>
            <person name="Ishida K."/>
            <person name="Kim E."/>
            <person name="Koreny L."/>
            <person name="Kroth P.G."/>
            <person name="Liu Y."/>
            <person name="Malik S.B."/>
            <person name="Maier U.G."/>
            <person name="McRose D."/>
            <person name="Mock T."/>
            <person name="Neilson J.A."/>
            <person name="Onodera N.T."/>
            <person name="Poole A.M."/>
            <person name="Pritham E.J."/>
            <person name="Richards T.A."/>
            <person name="Rocap G."/>
            <person name="Roy S.W."/>
            <person name="Sarai C."/>
            <person name="Schaack S."/>
            <person name="Shirato S."/>
            <person name="Slamovits C.H."/>
            <person name="Spencer D.F."/>
            <person name="Suzuki S."/>
            <person name="Worden A.Z."/>
            <person name="Zauner S."/>
            <person name="Barry K."/>
            <person name="Bell C."/>
            <person name="Bharti A.K."/>
            <person name="Crow J.A."/>
            <person name="Grimwood J."/>
            <person name="Kramer R."/>
            <person name="Lindquist E."/>
            <person name="Lucas S."/>
            <person name="Salamov A."/>
            <person name="McFadden G.I."/>
            <person name="Lane C.E."/>
            <person name="Keeling P.J."/>
            <person name="Gray M.W."/>
            <person name="Grigoriev I.V."/>
            <person name="Archibald J.M."/>
        </authorList>
    </citation>
    <scope>NUCLEOTIDE SEQUENCE</scope>
    <source>
        <strain evidence="9 11">CCMP2712</strain>
    </source>
</reference>
<evidence type="ECO:0000256" key="7">
    <source>
        <dbReference type="HAMAP-Rule" id="MF_03179"/>
    </source>
</evidence>
<dbReference type="EnsemblProtists" id="EKX40405">
    <property type="protein sequence ID" value="EKX40405"/>
    <property type="gene ID" value="GUITHDRAFT_75532"/>
</dbReference>
<comment type="catalytic activity">
    <reaction evidence="6 7">
        <text>L-threonylcarbamoyladenylate + adenosine(37) in tRNA = N(6)-L-threonylcarbamoyladenosine(37) in tRNA + AMP + H(+)</text>
        <dbReference type="Rhea" id="RHEA:37059"/>
        <dbReference type="Rhea" id="RHEA-COMP:10162"/>
        <dbReference type="Rhea" id="RHEA-COMP:10163"/>
        <dbReference type="ChEBI" id="CHEBI:15378"/>
        <dbReference type="ChEBI" id="CHEBI:73682"/>
        <dbReference type="ChEBI" id="CHEBI:74411"/>
        <dbReference type="ChEBI" id="CHEBI:74418"/>
        <dbReference type="ChEBI" id="CHEBI:456215"/>
        <dbReference type="EC" id="2.3.1.234"/>
    </reaction>
</comment>
<dbReference type="OMA" id="NAAMIGC"/>
<dbReference type="OrthoDB" id="10259622at2759"/>
<evidence type="ECO:0000259" key="8">
    <source>
        <dbReference type="Pfam" id="PF00814"/>
    </source>
</evidence>
<reference evidence="10" key="3">
    <citation type="submission" date="2015-06" db="UniProtKB">
        <authorList>
            <consortium name="EnsemblProtists"/>
        </authorList>
    </citation>
    <scope>IDENTIFICATION</scope>
</reference>
<gene>
    <name evidence="9" type="ORF">GUITHDRAFT_75532</name>
</gene>
<dbReference type="AlphaFoldDB" id="L1IX24"/>
<dbReference type="GeneID" id="19046970"/>
<keyword evidence="5 7" id="KW-0012">Acyltransferase</keyword>
<comment type="function">
    <text evidence="7">Required for the formation of a threonylcarbamoyl group on adenosine at position 37 (t(6)A37) in mitochondrial tRNAs that read codons beginning with adenine. Probably involved in the transfer of the threonylcarbamoyl moiety of threonylcarbamoyl-AMP (TC-AMP) to the N6 group of A37. Involved in mitochondrial genome maintenance.</text>
</comment>
<dbReference type="Pfam" id="PF00814">
    <property type="entry name" value="TsaD"/>
    <property type="match status" value="1"/>
</dbReference>
<dbReference type="HAMAP" id="MF_01445">
    <property type="entry name" value="TsaD"/>
    <property type="match status" value="1"/>
</dbReference>
<dbReference type="PANTHER" id="PTHR11735">
    <property type="entry name" value="TRNA N6-ADENOSINE THREONYLCARBAMOYLTRANSFERASE"/>
    <property type="match status" value="1"/>
</dbReference>
<dbReference type="GO" id="GO:0005739">
    <property type="term" value="C:mitochondrion"/>
    <property type="evidence" value="ECO:0007669"/>
    <property type="project" value="UniProtKB-SubCell"/>
</dbReference>
<keyword evidence="4 7" id="KW-0479">Metal-binding</keyword>
<dbReference type="InterPro" id="IPR017861">
    <property type="entry name" value="KAE1/TsaD"/>
</dbReference>
<dbReference type="PRINTS" id="PR00789">
    <property type="entry name" value="OSIALOPTASE"/>
</dbReference>
<name>L1IX24_GUITC</name>
<evidence type="ECO:0000256" key="5">
    <source>
        <dbReference type="ARBA" id="ARBA00023315"/>
    </source>
</evidence>
<evidence type="ECO:0000256" key="3">
    <source>
        <dbReference type="ARBA" id="ARBA00022694"/>
    </source>
</evidence>
<evidence type="ECO:0000256" key="2">
    <source>
        <dbReference type="ARBA" id="ARBA00022679"/>
    </source>
</evidence>
<dbReference type="STRING" id="905079.L1IX24"/>
<proteinExistence type="inferred from homology"/>
<evidence type="ECO:0000256" key="6">
    <source>
        <dbReference type="ARBA" id="ARBA00048117"/>
    </source>
</evidence>
<evidence type="ECO:0000313" key="10">
    <source>
        <dbReference type="EnsemblProtists" id="EKX40405"/>
    </source>
</evidence>
<dbReference type="HOGENOM" id="CLU_023208_1_2_1"/>
<dbReference type="EC" id="2.3.1.234" evidence="1"/>
<comment type="subcellular location">
    <subcellularLocation>
        <location evidence="7">Mitochondrion</location>
    </subcellularLocation>
</comment>
<dbReference type="CDD" id="cd24134">
    <property type="entry name" value="ASKHA_NBD_OSGEPL1_QRI7_euk"/>
    <property type="match status" value="1"/>
</dbReference>
<dbReference type="InterPro" id="IPR043129">
    <property type="entry name" value="ATPase_NBD"/>
</dbReference>
<dbReference type="GO" id="GO:0002949">
    <property type="term" value="P:tRNA threonylcarbamoyladenosine modification"/>
    <property type="evidence" value="ECO:0007669"/>
    <property type="project" value="UniProtKB-UniRule"/>
</dbReference>
<accession>L1IX24</accession>
<comment type="subunit">
    <text evidence="7">Homodimer.</text>
</comment>
<dbReference type="PANTHER" id="PTHR11735:SF6">
    <property type="entry name" value="TRNA N6-ADENOSINE THREONYLCARBAMOYLTRANSFERASE, MITOCHONDRIAL"/>
    <property type="match status" value="1"/>
</dbReference>
<keyword evidence="7" id="KW-0496">Mitochondrion</keyword>
<keyword evidence="3 7" id="KW-0819">tRNA processing</keyword>
<evidence type="ECO:0000256" key="4">
    <source>
        <dbReference type="ARBA" id="ARBA00022723"/>
    </source>
</evidence>
<organism evidence="9">
    <name type="scientific">Guillardia theta (strain CCMP2712)</name>
    <name type="common">Cryptophyte</name>
    <dbReference type="NCBI Taxonomy" id="905079"/>
    <lineage>
        <taxon>Eukaryota</taxon>
        <taxon>Cryptophyceae</taxon>
        <taxon>Pyrenomonadales</taxon>
        <taxon>Geminigeraceae</taxon>
        <taxon>Guillardia</taxon>
    </lineage>
</organism>